<dbReference type="AlphaFoldDB" id="A0A3N4J639"/>
<evidence type="ECO:0000259" key="2">
    <source>
        <dbReference type="Pfam" id="PF24883"/>
    </source>
</evidence>
<evidence type="ECO:0000313" key="3">
    <source>
        <dbReference type="EMBL" id="RPA93636.1"/>
    </source>
</evidence>
<dbReference type="InterPro" id="IPR056884">
    <property type="entry name" value="NPHP3-like_N"/>
</dbReference>
<name>A0A3N4J639_9PEZI</name>
<evidence type="ECO:0000256" key="1">
    <source>
        <dbReference type="ARBA" id="ARBA00022737"/>
    </source>
</evidence>
<dbReference type="Pfam" id="PF24883">
    <property type="entry name" value="NPHP3_N"/>
    <property type="match status" value="1"/>
</dbReference>
<evidence type="ECO:0000313" key="4">
    <source>
        <dbReference type="Proteomes" id="UP000276215"/>
    </source>
</evidence>
<keyword evidence="1" id="KW-0677">Repeat</keyword>
<reference evidence="3 4" key="1">
    <citation type="journal article" date="2018" name="Nat. Ecol. Evol.">
        <title>Pezizomycetes genomes reveal the molecular basis of ectomycorrhizal truffle lifestyle.</title>
        <authorList>
            <person name="Murat C."/>
            <person name="Payen T."/>
            <person name="Noel B."/>
            <person name="Kuo A."/>
            <person name="Morin E."/>
            <person name="Chen J."/>
            <person name="Kohler A."/>
            <person name="Krizsan K."/>
            <person name="Balestrini R."/>
            <person name="Da Silva C."/>
            <person name="Montanini B."/>
            <person name="Hainaut M."/>
            <person name="Levati E."/>
            <person name="Barry K.W."/>
            <person name="Belfiori B."/>
            <person name="Cichocki N."/>
            <person name="Clum A."/>
            <person name="Dockter R.B."/>
            <person name="Fauchery L."/>
            <person name="Guy J."/>
            <person name="Iotti M."/>
            <person name="Le Tacon F."/>
            <person name="Lindquist E.A."/>
            <person name="Lipzen A."/>
            <person name="Malagnac F."/>
            <person name="Mello A."/>
            <person name="Molinier V."/>
            <person name="Miyauchi S."/>
            <person name="Poulain J."/>
            <person name="Riccioni C."/>
            <person name="Rubini A."/>
            <person name="Sitrit Y."/>
            <person name="Splivallo R."/>
            <person name="Traeger S."/>
            <person name="Wang M."/>
            <person name="Zifcakova L."/>
            <person name="Wipf D."/>
            <person name="Zambonelli A."/>
            <person name="Paolocci F."/>
            <person name="Nowrousian M."/>
            <person name="Ottonello S."/>
            <person name="Baldrian P."/>
            <person name="Spatafora J.W."/>
            <person name="Henrissat B."/>
            <person name="Nagy L.G."/>
            <person name="Aury J.M."/>
            <person name="Wincker P."/>
            <person name="Grigoriev I.V."/>
            <person name="Bonfante P."/>
            <person name="Martin F.M."/>
        </authorList>
    </citation>
    <scope>NUCLEOTIDE SEQUENCE [LARGE SCALE GENOMIC DNA]</scope>
    <source>
        <strain evidence="3 4">120613-1</strain>
    </source>
</reference>
<gene>
    <name evidence="3" type="ORF">L873DRAFT_1815613</name>
</gene>
<keyword evidence="4" id="KW-1185">Reference proteome</keyword>
<dbReference type="Proteomes" id="UP000276215">
    <property type="component" value="Unassembled WGS sequence"/>
</dbReference>
<sequence>MNQNPPQHIFDHSGEILITTNSNKTIDNYPAPGEHQQSRLPARISPLESWKRHRDVASIPVEGVGIWVLEAGEPQAWRQEGSNAFPFCLGASRAGKTFICSLAIDTLREETASQNFDIACLYCDYRSKNPGILETLQASSRSGCGLSPLLRLPDGGQREDTRVNCDNPETVLAFRDGLPLLAFTAISRHRKNKALCFPWPACTAIIRRRAERRKPGDFPGISRWGCRCQALLRLPRAERANTHDLGPGGPLGTGARKLPLRALAGREKRGRAWQSGDSPGCRCLPLLRLRRAERRNTNVYNRKVPNR</sequence>
<accession>A0A3N4J639</accession>
<dbReference type="OrthoDB" id="1577640at2759"/>
<protein>
    <recommendedName>
        <fullName evidence="2">Nephrocystin 3-like N-terminal domain-containing protein</fullName>
    </recommendedName>
</protein>
<feature type="domain" description="Nephrocystin 3-like N-terminal" evidence="2">
    <location>
        <begin position="64"/>
        <end position="129"/>
    </location>
</feature>
<organism evidence="3 4">
    <name type="scientific">Choiromyces venosus 120613-1</name>
    <dbReference type="NCBI Taxonomy" id="1336337"/>
    <lineage>
        <taxon>Eukaryota</taxon>
        <taxon>Fungi</taxon>
        <taxon>Dikarya</taxon>
        <taxon>Ascomycota</taxon>
        <taxon>Pezizomycotina</taxon>
        <taxon>Pezizomycetes</taxon>
        <taxon>Pezizales</taxon>
        <taxon>Tuberaceae</taxon>
        <taxon>Choiromyces</taxon>
    </lineage>
</organism>
<proteinExistence type="predicted"/>
<dbReference type="EMBL" id="ML120449">
    <property type="protein sequence ID" value="RPA93636.1"/>
    <property type="molecule type" value="Genomic_DNA"/>
</dbReference>